<accession>W0DU69</accession>
<dbReference type="RefSeq" id="WP_006459537.1">
    <property type="nucleotide sequence ID" value="NZ_CP007030.1"/>
</dbReference>
<reference evidence="2 3" key="1">
    <citation type="submission" date="2013-12" db="EMBL/GenBank/DDBJ databases">
        <authorList>
            <consortium name="DOE Joint Genome Institute"/>
            <person name="Kappler U."/>
            <person name="Huntemann M."/>
            <person name="Han J."/>
            <person name="Chen A."/>
            <person name="Kyrpides N."/>
            <person name="Mavromatis K."/>
            <person name="Markowitz V."/>
            <person name="Palaniappan K."/>
            <person name="Ivanova N."/>
            <person name="Schaumberg A."/>
            <person name="Pati A."/>
            <person name="Liolios K."/>
            <person name="Nordberg H.P."/>
            <person name="Cantor M.N."/>
            <person name="Hua S.X."/>
            <person name="Woyke T."/>
        </authorList>
    </citation>
    <scope>NUCLEOTIDE SEQUENCE [LARGE SCALE GENOMIC DNA]</scope>
    <source>
        <strain evidence="3">AL2</strain>
    </source>
</reference>
<dbReference type="Pfam" id="PF01593">
    <property type="entry name" value="Amino_oxidase"/>
    <property type="match status" value="1"/>
</dbReference>
<dbReference type="Gene3D" id="1.10.405.20">
    <property type="match status" value="1"/>
</dbReference>
<evidence type="ECO:0000313" key="3">
    <source>
        <dbReference type="Proteomes" id="UP000005380"/>
    </source>
</evidence>
<name>W0DU69_9GAMM</name>
<dbReference type="PANTHER" id="PTHR42923:SF17">
    <property type="entry name" value="AMINE OXIDASE DOMAIN-CONTAINING PROTEIN"/>
    <property type="match status" value="1"/>
</dbReference>
<sequence length="427" mass="49000">MHNLKSQKVAIIGSGISGIASAWFLSQAHHVTLFEKEPRLGGHTNTVDFEHEGKKIAVDTGFIVYNEPNYPLLTAMFKHLHIHTAETDMSFAVSIDQGRLEYAGNNLNTLFAQRKNLFSLAHWRMIREILRFNKQAKKDLHHLDHDLSLGDYLTQHKFSSSMQQDYLLPMAAAIWSCPTDTMLKFPAQSFLQFFNNHGLLNVNDRPQWKTVRNGARHYIEAITKHAKFETIHQGATQVEPKVDDQGKVIIHTADGQQHEFDQVVFACHGDQTYQLLNQHPDFALMSNFKFQPNQAWLHTDESLMPKIHSAWASWNYLSDLNQDQNRAVAVTYWMNQLQPLRTETPILVTLNPTREPDPSKVIAQFEYDHPVFDEAAMSAQKELETIQGHQGCWFAGAYTGYGFHEDGLRSAARIARLWQLPLPWEHH</sequence>
<dbReference type="InterPro" id="IPR050464">
    <property type="entry name" value="Zeta_carotene_desat/Oxidored"/>
</dbReference>
<dbReference type="Gene3D" id="3.50.50.60">
    <property type="entry name" value="FAD/NAD(P)-binding domain"/>
    <property type="match status" value="1"/>
</dbReference>
<dbReference type="OrthoDB" id="20837at2"/>
<dbReference type="SUPFAM" id="SSF51905">
    <property type="entry name" value="FAD/NAD(P)-binding domain"/>
    <property type="match status" value="1"/>
</dbReference>
<keyword evidence="2" id="KW-0830">Ubiquinone</keyword>
<organism evidence="2 3">
    <name type="scientific">Thiomicrospira aerophila AL3</name>
    <dbReference type="NCBI Taxonomy" id="717772"/>
    <lineage>
        <taxon>Bacteria</taxon>
        <taxon>Pseudomonadati</taxon>
        <taxon>Pseudomonadota</taxon>
        <taxon>Gammaproteobacteria</taxon>
        <taxon>Thiotrichales</taxon>
        <taxon>Piscirickettsiaceae</taxon>
        <taxon>Thiomicrospira</taxon>
    </lineage>
</organism>
<feature type="domain" description="Amine oxidase" evidence="1">
    <location>
        <begin position="16"/>
        <end position="291"/>
    </location>
</feature>
<dbReference type="PANTHER" id="PTHR42923">
    <property type="entry name" value="PROTOPORPHYRINOGEN OXIDASE"/>
    <property type="match status" value="1"/>
</dbReference>
<dbReference type="eggNOG" id="COG2907">
    <property type="taxonomic scope" value="Bacteria"/>
</dbReference>
<evidence type="ECO:0000259" key="1">
    <source>
        <dbReference type="Pfam" id="PF01593"/>
    </source>
</evidence>
<proteinExistence type="predicted"/>
<keyword evidence="3" id="KW-1185">Reference proteome</keyword>
<dbReference type="FunFam" id="1.10.405.20:FF:000001">
    <property type="entry name" value="Amine oxidase"/>
    <property type="match status" value="1"/>
</dbReference>
<dbReference type="GO" id="GO:0016491">
    <property type="term" value="F:oxidoreductase activity"/>
    <property type="evidence" value="ECO:0007669"/>
    <property type="project" value="InterPro"/>
</dbReference>
<protein>
    <submittedName>
        <fullName evidence="2">NADH-ubiquinone oxidoreductase subunit 6</fullName>
    </submittedName>
</protein>
<dbReference type="InterPro" id="IPR036188">
    <property type="entry name" value="FAD/NAD-bd_sf"/>
</dbReference>
<gene>
    <name evidence="2" type="ORF">THIAE_01120</name>
</gene>
<dbReference type="KEGG" id="tao:THIAE_01120"/>
<evidence type="ECO:0000313" key="2">
    <source>
        <dbReference type="EMBL" id="AHF00544.1"/>
    </source>
</evidence>
<dbReference type="Gene3D" id="3.30.70.1990">
    <property type="match status" value="1"/>
</dbReference>
<dbReference type="STRING" id="717772.THIAE_01120"/>
<dbReference type="Proteomes" id="UP000005380">
    <property type="component" value="Chromosome"/>
</dbReference>
<dbReference type="InterPro" id="IPR002937">
    <property type="entry name" value="Amino_oxidase"/>
</dbReference>
<dbReference type="HOGENOM" id="CLU_028123_1_0_6"/>
<dbReference type="EMBL" id="CP007030">
    <property type="protein sequence ID" value="AHF00544.1"/>
    <property type="molecule type" value="Genomic_DNA"/>
</dbReference>
<dbReference type="InParanoid" id="W0DU69"/>
<dbReference type="AlphaFoldDB" id="W0DU69"/>